<dbReference type="InterPro" id="IPR050196">
    <property type="entry name" value="Cytochrome_P450_Monoox"/>
</dbReference>
<dbReference type="InterPro" id="IPR036396">
    <property type="entry name" value="Cyt_P450_sf"/>
</dbReference>
<dbReference type="AlphaFoldDB" id="A0A239B7E2"/>
<dbReference type="CDD" id="cd11049">
    <property type="entry name" value="CYP170A1-like"/>
    <property type="match status" value="1"/>
</dbReference>
<feature type="binding site" description="axial binding residue" evidence="7">
    <location>
        <position position="394"/>
    </location>
    <ligand>
        <name>heme</name>
        <dbReference type="ChEBI" id="CHEBI:30413"/>
    </ligand>
    <ligandPart>
        <name>Fe</name>
        <dbReference type="ChEBI" id="CHEBI:18248"/>
    </ligandPart>
</feature>
<evidence type="ECO:0000256" key="6">
    <source>
        <dbReference type="ARBA" id="ARBA00023033"/>
    </source>
</evidence>
<evidence type="ECO:0000256" key="5">
    <source>
        <dbReference type="ARBA" id="ARBA00023004"/>
    </source>
</evidence>
<dbReference type="Proteomes" id="UP000198280">
    <property type="component" value="Unassembled WGS sequence"/>
</dbReference>
<sequence length="450" mass="49541">MNADLRSVPRAPGRLPLIGHVWPLARNALGFVTSLRDTGDLVRVDVGTMPVYFVNSPELVNELLVTKGRSFEKGRFFDRLKVLVGEGLVTAGGDTHRRHRRLMQPMFHRTRIAGYAEVMAEQARATADSWRPGETVAVEREMAAMVVNTLAGTMFSTDIGKPAVDAIRVHLPVIVNTLLLRTASPKFLDRVPIPANRRFDAAADELLRVIDDVVAAARASGDTDRPDLLSTLLAARDADSGEALTDVEVRDELSTILFAGAENTATTLTWAFHEIARHPEVEQRLLAEIAEVSGSGPVALEHVAAYEYLPRVINEVVRLHGVTLLMRRAVEPVELGGVTLPAGTEVAFSLYALHRDRRSFPDPERFDPDRWLPERSAALPRGAFVPFGAGTRKCIGDSFAWTQMIISLATVLSRRRLRPAPGHTAREVTAAVPHPDRLPMVVEVRERVEV</sequence>
<evidence type="ECO:0000256" key="2">
    <source>
        <dbReference type="ARBA" id="ARBA00022617"/>
    </source>
</evidence>
<dbReference type="PRINTS" id="PR00463">
    <property type="entry name" value="EP450I"/>
</dbReference>
<dbReference type="InterPro" id="IPR002401">
    <property type="entry name" value="Cyt_P450_E_grp-I"/>
</dbReference>
<dbReference type="GO" id="GO:0004497">
    <property type="term" value="F:monooxygenase activity"/>
    <property type="evidence" value="ECO:0007669"/>
    <property type="project" value="UniProtKB-KW"/>
</dbReference>
<dbReference type="RefSeq" id="WP_245938686.1">
    <property type="nucleotide sequence ID" value="NZ_FZOF01000002.1"/>
</dbReference>
<evidence type="ECO:0000313" key="9">
    <source>
        <dbReference type="EMBL" id="SNS03826.1"/>
    </source>
</evidence>
<evidence type="ECO:0000256" key="7">
    <source>
        <dbReference type="PIRSR" id="PIRSR602401-1"/>
    </source>
</evidence>
<dbReference type="PANTHER" id="PTHR24291">
    <property type="entry name" value="CYTOCHROME P450 FAMILY 4"/>
    <property type="match status" value="1"/>
</dbReference>
<dbReference type="GO" id="GO:0016705">
    <property type="term" value="F:oxidoreductase activity, acting on paired donors, with incorporation or reduction of molecular oxygen"/>
    <property type="evidence" value="ECO:0007669"/>
    <property type="project" value="InterPro"/>
</dbReference>
<keyword evidence="4 8" id="KW-0560">Oxidoreductase</keyword>
<evidence type="ECO:0000256" key="3">
    <source>
        <dbReference type="ARBA" id="ARBA00022723"/>
    </source>
</evidence>
<dbReference type="InterPro" id="IPR017972">
    <property type="entry name" value="Cyt_P450_CS"/>
</dbReference>
<keyword evidence="5 7" id="KW-0408">Iron</keyword>
<keyword evidence="2 7" id="KW-0349">Heme</keyword>
<dbReference type="GO" id="GO:0005506">
    <property type="term" value="F:iron ion binding"/>
    <property type="evidence" value="ECO:0007669"/>
    <property type="project" value="InterPro"/>
</dbReference>
<keyword evidence="6 8" id="KW-0503">Monooxygenase</keyword>
<dbReference type="Gene3D" id="1.10.630.10">
    <property type="entry name" value="Cytochrome P450"/>
    <property type="match status" value="1"/>
</dbReference>
<evidence type="ECO:0000256" key="1">
    <source>
        <dbReference type="ARBA" id="ARBA00010617"/>
    </source>
</evidence>
<name>A0A239B7E2_9ACTN</name>
<keyword evidence="3 7" id="KW-0479">Metal-binding</keyword>
<evidence type="ECO:0000313" key="10">
    <source>
        <dbReference type="Proteomes" id="UP000198280"/>
    </source>
</evidence>
<gene>
    <name evidence="9" type="ORF">SAMN05216252_102436</name>
</gene>
<comment type="cofactor">
    <cofactor evidence="7">
        <name>heme</name>
        <dbReference type="ChEBI" id="CHEBI:30413"/>
    </cofactor>
</comment>
<dbReference type="Pfam" id="PF00067">
    <property type="entry name" value="p450"/>
    <property type="match status" value="1"/>
</dbReference>
<evidence type="ECO:0000256" key="4">
    <source>
        <dbReference type="ARBA" id="ARBA00023002"/>
    </source>
</evidence>
<dbReference type="PRINTS" id="PR00385">
    <property type="entry name" value="P450"/>
</dbReference>
<evidence type="ECO:0000256" key="8">
    <source>
        <dbReference type="RuleBase" id="RU000461"/>
    </source>
</evidence>
<dbReference type="InterPro" id="IPR001128">
    <property type="entry name" value="Cyt_P450"/>
</dbReference>
<keyword evidence="10" id="KW-1185">Reference proteome</keyword>
<protein>
    <submittedName>
        <fullName evidence="9">Cytochrome P450</fullName>
    </submittedName>
</protein>
<organism evidence="9 10">
    <name type="scientific">Actinacidiphila glaucinigra</name>
    <dbReference type="NCBI Taxonomy" id="235986"/>
    <lineage>
        <taxon>Bacteria</taxon>
        <taxon>Bacillati</taxon>
        <taxon>Actinomycetota</taxon>
        <taxon>Actinomycetes</taxon>
        <taxon>Kitasatosporales</taxon>
        <taxon>Streptomycetaceae</taxon>
        <taxon>Actinacidiphila</taxon>
    </lineage>
</organism>
<dbReference type="SUPFAM" id="SSF48264">
    <property type="entry name" value="Cytochrome P450"/>
    <property type="match status" value="1"/>
</dbReference>
<dbReference type="PROSITE" id="PS00086">
    <property type="entry name" value="CYTOCHROME_P450"/>
    <property type="match status" value="1"/>
</dbReference>
<reference evidence="9 10" key="1">
    <citation type="submission" date="2017-06" db="EMBL/GenBank/DDBJ databases">
        <authorList>
            <person name="Kim H.J."/>
            <person name="Triplett B.A."/>
        </authorList>
    </citation>
    <scope>NUCLEOTIDE SEQUENCE [LARGE SCALE GENOMIC DNA]</scope>
    <source>
        <strain evidence="9 10">CGMCC 4.1858</strain>
    </source>
</reference>
<dbReference type="GO" id="GO:0020037">
    <property type="term" value="F:heme binding"/>
    <property type="evidence" value="ECO:0007669"/>
    <property type="project" value="InterPro"/>
</dbReference>
<dbReference type="EMBL" id="FZOF01000002">
    <property type="protein sequence ID" value="SNS03826.1"/>
    <property type="molecule type" value="Genomic_DNA"/>
</dbReference>
<dbReference type="PANTHER" id="PTHR24291:SF50">
    <property type="entry name" value="BIFUNCTIONAL ALBAFLAVENONE MONOOXYGENASE_TERPENE SYNTHASE"/>
    <property type="match status" value="1"/>
</dbReference>
<accession>A0A239B7E2</accession>
<proteinExistence type="inferred from homology"/>
<comment type="similarity">
    <text evidence="1 8">Belongs to the cytochrome P450 family.</text>
</comment>